<evidence type="ECO:0000256" key="2">
    <source>
        <dbReference type="ARBA" id="ARBA00023002"/>
    </source>
</evidence>
<keyword evidence="2" id="KW-0560">Oxidoreductase</keyword>
<dbReference type="InterPro" id="IPR057326">
    <property type="entry name" value="KR_dom"/>
</dbReference>
<dbReference type="PANTHER" id="PTHR44196:SF1">
    <property type="entry name" value="DEHYDROGENASE_REDUCTASE SDR FAMILY MEMBER 7B"/>
    <property type="match status" value="1"/>
</dbReference>
<feature type="domain" description="Ketoreductase" evidence="3">
    <location>
        <begin position="6"/>
        <end position="182"/>
    </location>
</feature>
<dbReference type="GO" id="GO:0016491">
    <property type="term" value="F:oxidoreductase activity"/>
    <property type="evidence" value="ECO:0007669"/>
    <property type="project" value="UniProtKB-KW"/>
</dbReference>
<dbReference type="PANTHER" id="PTHR44196">
    <property type="entry name" value="DEHYDROGENASE/REDUCTASE SDR FAMILY MEMBER 7B"/>
    <property type="match status" value="1"/>
</dbReference>
<protein>
    <recommendedName>
        <fullName evidence="3">Ketoreductase domain-containing protein</fullName>
    </recommendedName>
</protein>
<comment type="similarity">
    <text evidence="1">Belongs to the short-chain dehydrogenases/reductases (SDR) family.</text>
</comment>
<sequence>MAFKGKVALVTGGASGMGQLDALRLARAGAQVAIMDLNDKGLQETAAQSPNIKPYRCDVSNLEEVRAVVGQIEKEVGPIDRLVHCAAIMPGQSIKDMPAELHNKVMAINYFGTVNLTKTVMPLMEARGGGDIILYGSMAGSVLTHNLGAYSATKAAINAWAETLVRENLDSPIRFLLVCPPMVNTPLVNQATEHGPESLKDSAKTGKNMAQPQEIIDAVEAALERGDWVVRPKPAGFMMLWRRLFPGSLWWVMEKANKVK</sequence>
<name>A0A7Z7HTQ9_9PROT</name>
<evidence type="ECO:0000313" key="4">
    <source>
        <dbReference type="EMBL" id="SMB32117.1"/>
    </source>
</evidence>
<dbReference type="GO" id="GO:0016020">
    <property type="term" value="C:membrane"/>
    <property type="evidence" value="ECO:0007669"/>
    <property type="project" value="TreeGrafter"/>
</dbReference>
<reference evidence="4" key="1">
    <citation type="submission" date="2017-03" db="EMBL/GenBank/DDBJ databases">
        <authorList>
            <consortium name="AG Boll"/>
        </authorList>
    </citation>
    <scope>NUCLEOTIDE SEQUENCE [LARGE SCALE GENOMIC DNA]</scope>
    <source>
        <strain evidence="4">Chol</strain>
    </source>
</reference>
<dbReference type="CDD" id="cd05233">
    <property type="entry name" value="SDR_c"/>
    <property type="match status" value="1"/>
</dbReference>
<organism evidence="4 5">
    <name type="scientific">Sterolibacterium denitrificans</name>
    <dbReference type="NCBI Taxonomy" id="157592"/>
    <lineage>
        <taxon>Bacteria</taxon>
        <taxon>Pseudomonadati</taxon>
        <taxon>Pseudomonadota</taxon>
        <taxon>Betaproteobacteria</taxon>
        <taxon>Nitrosomonadales</taxon>
        <taxon>Sterolibacteriaceae</taxon>
        <taxon>Sterolibacterium</taxon>
    </lineage>
</organism>
<dbReference type="EMBL" id="LT837803">
    <property type="protein sequence ID" value="SMB32117.1"/>
    <property type="molecule type" value="Genomic_DNA"/>
</dbReference>
<dbReference type="InterPro" id="IPR002347">
    <property type="entry name" value="SDR_fam"/>
</dbReference>
<evidence type="ECO:0000256" key="1">
    <source>
        <dbReference type="ARBA" id="ARBA00006484"/>
    </source>
</evidence>
<dbReference type="Pfam" id="PF00106">
    <property type="entry name" value="adh_short"/>
    <property type="match status" value="1"/>
</dbReference>
<dbReference type="AlphaFoldDB" id="A0A7Z7HTQ9"/>
<dbReference type="InterPro" id="IPR036291">
    <property type="entry name" value="NAD(P)-bd_dom_sf"/>
</dbReference>
<dbReference type="Proteomes" id="UP000242886">
    <property type="component" value="Chromosome SDENCHOL"/>
</dbReference>
<evidence type="ECO:0000259" key="3">
    <source>
        <dbReference type="SMART" id="SM00822"/>
    </source>
</evidence>
<keyword evidence="5" id="KW-1185">Reference proteome</keyword>
<gene>
    <name evidence="4" type="ORF">SDENCHOL_21287</name>
</gene>
<dbReference type="RefSeq" id="WP_172955083.1">
    <property type="nucleotide sequence ID" value="NZ_LT837803.1"/>
</dbReference>
<dbReference type="Gene3D" id="3.40.50.720">
    <property type="entry name" value="NAD(P)-binding Rossmann-like Domain"/>
    <property type="match status" value="1"/>
</dbReference>
<evidence type="ECO:0000313" key="5">
    <source>
        <dbReference type="Proteomes" id="UP000242886"/>
    </source>
</evidence>
<proteinExistence type="inferred from homology"/>
<dbReference type="SUPFAM" id="SSF51735">
    <property type="entry name" value="NAD(P)-binding Rossmann-fold domains"/>
    <property type="match status" value="1"/>
</dbReference>
<dbReference type="PRINTS" id="PR00081">
    <property type="entry name" value="GDHRDH"/>
</dbReference>
<accession>A0A7Z7HTQ9</accession>
<dbReference type="SMART" id="SM00822">
    <property type="entry name" value="PKS_KR"/>
    <property type="match status" value="1"/>
</dbReference>